<proteinExistence type="predicted"/>
<sequence length="96" mass="10842">MSIDALRETLKALESIFISGKDKFWADVMHSLLDELDNSHDSADVSRLSRRIIHIYGGMGSFNDAVIYNNGTYPRGLNKELGILRTQLYKIANRLA</sequence>
<accession>A0ABX5LCN9</accession>
<name>A0ABX5LCN9_9MICO</name>
<dbReference type="EMBL" id="QGDV01000007">
    <property type="protein sequence ID" value="PWJ63684.1"/>
    <property type="molecule type" value="Genomic_DNA"/>
</dbReference>
<comment type="caution">
    <text evidence="2">The sequence shown here is derived from an EMBL/GenBank/DDBJ whole genome shotgun (WGS) entry which is preliminary data.</text>
</comment>
<protein>
    <recommendedName>
        <fullName evidence="1">DUF6966 domain-containing protein</fullName>
    </recommendedName>
</protein>
<feature type="domain" description="DUF6966" evidence="1">
    <location>
        <begin position="20"/>
        <end position="72"/>
    </location>
</feature>
<reference evidence="2 3" key="1">
    <citation type="submission" date="2018-03" db="EMBL/GenBank/DDBJ databases">
        <title>Genomic Encyclopedia of Type Strains, Phase III (KMG-III): the genomes of soil and plant-associated and newly described type strains.</title>
        <authorList>
            <person name="Whitman W."/>
        </authorList>
    </citation>
    <scope>NUCLEOTIDE SEQUENCE [LARGE SCALE GENOMIC DNA]</scope>
    <source>
        <strain evidence="2 3">VKM Ac-1602</strain>
    </source>
</reference>
<dbReference type="InterPro" id="IPR054239">
    <property type="entry name" value="DUF6966"/>
</dbReference>
<evidence type="ECO:0000259" key="1">
    <source>
        <dbReference type="Pfam" id="PF22294"/>
    </source>
</evidence>
<evidence type="ECO:0000313" key="2">
    <source>
        <dbReference type="EMBL" id="PWJ63684.1"/>
    </source>
</evidence>
<dbReference type="Proteomes" id="UP000245674">
    <property type="component" value="Unassembled WGS sequence"/>
</dbReference>
<dbReference type="Pfam" id="PF22294">
    <property type="entry name" value="DUF6966"/>
    <property type="match status" value="1"/>
</dbReference>
<keyword evidence="3" id="KW-1185">Reference proteome</keyword>
<gene>
    <name evidence="2" type="ORF">B0H03_107153</name>
</gene>
<dbReference type="RefSeq" id="WP_127844020.1">
    <property type="nucleotide sequence ID" value="NZ_QGDV01000007.1"/>
</dbReference>
<evidence type="ECO:0000313" key="3">
    <source>
        <dbReference type="Proteomes" id="UP000245674"/>
    </source>
</evidence>
<organism evidence="2 3">
    <name type="scientific">Rathayibacter iranicus NCPPB 2253 = VKM Ac-1602</name>
    <dbReference type="NCBI Taxonomy" id="1328868"/>
    <lineage>
        <taxon>Bacteria</taxon>
        <taxon>Bacillati</taxon>
        <taxon>Actinomycetota</taxon>
        <taxon>Actinomycetes</taxon>
        <taxon>Micrococcales</taxon>
        <taxon>Microbacteriaceae</taxon>
        <taxon>Rathayibacter</taxon>
    </lineage>
</organism>